<keyword evidence="3" id="KW-1185">Reference proteome</keyword>
<sequence length="200" mass="22884">MSSFQCFNHSERLKSSRRMSNTRSCSSLDDLPIEILSRIILMLGSKKMYAVRGDPQVFRTASLHMIKGIVHNNIDAMFLDKEREAAYEDHFEAICLLAMIYIPRGSPQCDQGLQLLDAYFGWAVPGHGEYIGVIDSARDLLNTFDVVHILKTNKITFQCEEARHSDMKRMRIHKGIAWFAVGMWSTVGFVVFLIIYMVDI</sequence>
<keyword evidence="1" id="KW-1133">Transmembrane helix</keyword>
<reference evidence="2 3" key="1">
    <citation type="journal article" date="2017" name="Nat. Commun.">
        <title>Genome assembly with in vitro proximity ligation data and whole-genome triplication in lettuce.</title>
        <authorList>
            <person name="Reyes-Chin-Wo S."/>
            <person name="Wang Z."/>
            <person name="Yang X."/>
            <person name="Kozik A."/>
            <person name="Arikit S."/>
            <person name="Song C."/>
            <person name="Xia L."/>
            <person name="Froenicke L."/>
            <person name="Lavelle D.O."/>
            <person name="Truco M.J."/>
            <person name="Xia R."/>
            <person name="Zhu S."/>
            <person name="Xu C."/>
            <person name="Xu H."/>
            <person name="Xu X."/>
            <person name="Cox K."/>
            <person name="Korf I."/>
            <person name="Meyers B.C."/>
            <person name="Michelmore R.W."/>
        </authorList>
    </citation>
    <scope>NUCLEOTIDE SEQUENCE [LARGE SCALE GENOMIC DNA]</scope>
    <source>
        <strain evidence="3">cv. Salinas</strain>
        <tissue evidence="2">Seedlings</tissue>
    </source>
</reference>
<organism evidence="2 3">
    <name type="scientific">Lactuca sativa</name>
    <name type="common">Garden lettuce</name>
    <dbReference type="NCBI Taxonomy" id="4236"/>
    <lineage>
        <taxon>Eukaryota</taxon>
        <taxon>Viridiplantae</taxon>
        <taxon>Streptophyta</taxon>
        <taxon>Embryophyta</taxon>
        <taxon>Tracheophyta</taxon>
        <taxon>Spermatophyta</taxon>
        <taxon>Magnoliopsida</taxon>
        <taxon>eudicotyledons</taxon>
        <taxon>Gunneridae</taxon>
        <taxon>Pentapetalae</taxon>
        <taxon>asterids</taxon>
        <taxon>campanulids</taxon>
        <taxon>Asterales</taxon>
        <taxon>Asteraceae</taxon>
        <taxon>Cichorioideae</taxon>
        <taxon>Cichorieae</taxon>
        <taxon>Lactucinae</taxon>
        <taxon>Lactuca</taxon>
    </lineage>
</organism>
<gene>
    <name evidence="2" type="ORF">LSAT_V11C800418290</name>
</gene>
<evidence type="ECO:0000256" key="1">
    <source>
        <dbReference type="SAM" id="Phobius"/>
    </source>
</evidence>
<proteinExistence type="predicted"/>
<comment type="caution">
    <text evidence="2">The sequence shown here is derived from an EMBL/GenBank/DDBJ whole genome shotgun (WGS) entry which is preliminary data.</text>
</comment>
<evidence type="ECO:0000313" key="2">
    <source>
        <dbReference type="EMBL" id="KAJ0192872.1"/>
    </source>
</evidence>
<dbReference type="EMBL" id="NBSK02000008">
    <property type="protein sequence ID" value="KAJ0192872.1"/>
    <property type="molecule type" value="Genomic_DNA"/>
</dbReference>
<evidence type="ECO:0000313" key="3">
    <source>
        <dbReference type="Proteomes" id="UP000235145"/>
    </source>
</evidence>
<keyword evidence="1" id="KW-0472">Membrane</keyword>
<protein>
    <submittedName>
        <fullName evidence="2">Uncharacterized protein</fullName>
    </submittedName>
</protein>
<name>A0A9R1X1H9_LACSA</name>
<dbReference type="Proteomes" id="UP000235145">
    <property type="component" value="Unassembled WGS sequence"/>
</dbReference>
<keyword evidence="1" id="KW-0812">Transmembrane</keyword>
<feature type="transmembrane region" description="Helical" evidence="1">
    <location>
        <begin position="176"/>
        <end position="198"/>
    </location>
</feature>
<dbReference type="AlphaFoldDB" id="A0A9R1X1H9"/>
<accession>A0A9R1X1H9</accession>